<keyword evidence="2" id="KW-1185">Reference proteome</keyword>
<sequence>MKGVDSCSPINREGMTNKPIVTCAGDWNLFCTLEAPLVAAIPQDSCEWRRSYGRATKAVYLEASFIKYDKDRVKPEVNLLKRPIFHIYWTDCVDIEYYKTTLREDVESWLKQLEKAGITDWMIVLVETYDIRKTNKLLPRTTVLDKIKGDFGVKQTEDRFISVINPIKSEARSAESWRGLVAKLRHFILVSYNKALIKFEEYMREQREKRNDPEWDFCIYFILQEQLAFVYEMLGLYEEALVQYDELDALFSQFVLNSNVTESPKWLDTFKQPVTSWHAVRLTTLVPEHSRELIIKKKASLLDFRSYLFQRQSAMLLLTCKPWEIASRCLSTVHNTLMELQVLGASAVEGAAACWAQLACAETLRACERLAAKNNNMEMMCTTTQAPLLHNAKDKLHELGKLCGLLPGSPDLTSEQLHLVVMLSAGMGDSEPNNHKPTPTDRLKEALCSKTSFQQYYLELAELAMGTYKHIGRLRFARLIGRDLAAFYSELGETGKAVVFLMDALRSYEEQGWKDLAAQTRLELVAAAKKMNDMDRYTKLSATIASTQELEILVRNFYFEEMTKTIREHLSQSPDTVLSELNECFKIVSATLLPSDRGVYITDNKVQCRLIVESNMPKEIHCKASISVESCKDDKSEKRTPSKSHKTDLCVSSVSTQSSPRKQVVDTTECQEVSLVDSVRLDDLKPKNPLLSPLQITSQLHYKEDKTLQKATVECNNPKMTLKRSDSIKYRKPSVTVRSNYQHCFCNESFIMKPGVNDLVLEYKANDCGTFKLGQISLLVEGKLEFLSNVLLSAKVGFDVVTQGVNVYLNKVEPKKDLVAGLEHAMELVVTSGSSHIKDNATILLKTSSGLVMRLADDVTPMSRELSICISACEPFETKRVPLILFASLHPKKEKSVEHTVWLTCPWWEAVMEVPLHFSPPLLASWRLLTSNTRKFIHVTVKSTVAHLVQFLLTEPKLENDSNDTVSNLNPKHAGDMIVASDGTTASFMWELLKDPLVKGGPMKVTFSVHYKPLDSEEPPRLFTCPFDVQDYTTLFVIRTKLEPSKGSDFCRASQVCCLQLSVQRVNETEYTSLMYEVLADQTMWVVTGRTAGVITMESSSTDPQTMTLDVMPLVAGYLPLPTVRLSKYIAANTKDPKKDISAHPRLEPFSPGQVYHAGKAKQVHVLPSIPKEYHEAITN</sequence>
<dbReference type="Proteomes" id="UP000824533">
    <property type="component" value="Linkage Group LG22"/>
</dbReference>
<evidence type="ECO:0000313" key="1">
    <source>
        <dbReference type="EMBL" id="KAJ0172159.1"/>
    </source>
</evidence>
<protein>
    <submittedName>
        <fullName evidence="1">Uncharacterized protein</fullName>
    </submittedName>
</protein>
<proteinExistence type="predicted"/>
<gene>
    <name evidence="1" type="ORF">K1T71_012132</name>
</gene>
<reference evidence="1 2" key="1">
    <citation type="journal article" date="2021" name="Front. Genet.">
        <title>Chromosome-Level Genome Assembly Reveals Significant Gene Expansion in the Toll and IMD Signaling Pathways of Dendrolimus kikuchii.</title>
        <authorList>
            <person name="Zhou J."/>
            <person name="Wu P."/>
            <person name="Xiong Z."/>
            <person name="Liu N."/>
            <person name="Zhao N."/>
            <person name="Ji M."/>
            <person name="Qiu Y."/>
            <person name="Yang B."/>
        </authorList>
    </citation>
    <scope>NUCLEOTIDE SEQUENCE [LARGE SCALE GENOMIC DNA]</scope>
    <source>
        <strain evidence="1">Ann1</strain>
    </source>
</reference>
<evidence type="ECO:0000313" key="2">
    <source>
        <dbReference type="Proteomes" id="UP000824533"/>
    </source>
</evidence>
<name>A0ACC1CKN8_9NEOP</name>
<organism evidence="1 2">
    <name type="scientific">Dendrolimus kikuchii</name>
    <dbReference type="NCBI Taxonomy" id="765133"/>
    <lineage>
        <taxon>Eukaryota</taxon>
        <taxon>Metazoa</taxon>
        <taxon>Ecdysozoa</taxon>
        <taxon>Arthropoda</taxon>
        <taxon>Hexapoda</taxon>
        <taxon>Insecta</taxon>
        <taxon>Pterygota</taxon>
        <taxon>Neoptera</taxon>
        <taxon>Endopterygota</taxon>
        <taxon>Lepidoptera</taxon>
        <taxon>Glossata</taxon>
        <taxon>Ditrysia</taxon>
        <taxon>Bombycoidea</taxon>
        <taxon>Lasiocampidae</taxon>
        <taxon>Dendrolimus</taxon>
    </lineage>
</organism>
<comment type="caution">
    <text evidence="1">The sequence shown here is derived from an EMBL/GenBank/DDBJ whole genome shotgun (WGS) entry which is preliminary data.</text>
</comment>
<dbReference type="EMBL" id="CM034408">
    <property type="protein sequence ID" value="KAJ0172159.1"/>
    <property type="molecule type" value="Genomic_DNA"/>
</dbReference>
<accession>A0ACC1CKN8</accession>